<evidence type="ECO:0000313" key="5">
    <source>
        <dbReference type="WBParaSite" id="Minc3s00618g15179"/>
    </source>
</evidence>
<accession>A0A914LRA0</accession>
<reference evidence="5" key="1">
    <citation type="submission" date="2022-11" db="UniProtKB">
        <authorList>
            <consortium name="WormBaseParasite"/>
        </authorList>
    </citation>
    <scope>IDENTIFICATION</scope>
</reference>
<protein>
    <submittedName>
        <fullName evidence="5">Uncharacterized protein</fullName>
    </submittedName>
</protein>
<dbReference type="Proteomes" id="UP000887563">
    <property type="component" value="Unplaced"/>
</dbReference>
<dbReference type="WBParaSite" id="Minc3s00618g15179">
    <property type="protein sequence ID" value="Minc3s00618g15179"/>
    <property type="gene ID" value="Minc3s00618g15179"/>
</dbReference>
<keyword evidence="3" id="KW-0732">Signal</keyword>
<evidence type="ECO:0000313" key="4">
    <source>
        <dbReference type="Proteomes" id="UP000887563"/>
    </source>
</evidence>
<feature type="coiled-coil region" evidence="1">
    <location>
        <begin position="182"/>
        <end position="252"/>
    </location>
</feature>
<proteinExistence type="predicted"/>
<dbReference type="AlphaFoldDB" id="A0A914LRA0"/>
<evidence type="ECO:0000256" key="1">
    <source>
        <dbReference type="SAM" id="Coils"/>
    </source>
</evidence>
<evidence type="ECO:0000256" key="3">
    <source>
        <dbReference type="SAM" id="SignalP"/>
    </source>
</evidence>
<feature type="region of interest" description="Disordered" evidence="2">
    <location>
        <begin position="348"/>
        <end position="373"/>
    </location>
</feature>
<feature type="signal peptide" evidence="3">
    <location>
        <begin position="1"/>
        <end position="21"/>
    </location>
</feature>
<organism evidence="4 5">
    <name type="scientific">Meloidogyne incognita</name>
    <name type="common">Southern root-knot nematode worm</name>
    <name type="synonym">Oxyuris incognita</name>
    <dbReference type="NCBI Taxonomy" id="6306"/>
    <lineage>
        <taxon>Eukaryota</taxon>
        <taxon>Metazoa</taxon>
        <taxon>Ecdysozoa</taxon>
        <taxon>Nematoda</taxon>
        <taxon>Chromadorea</taxon>
        <taxon>Rhabditida</taxon>
        <taxon>Tylenchina</taxon>
        <taxon>Tylenchomorpha</taxon>
        <taxon>Tylenchoidea</taxon>
        <taxon>Meloidogynidae</taxon>
        <taxon>Meloidogyninae</taxon>
        <taxon>Meloidogyne</taxon>
        <taxon>Meloidogyne incognita group</taxon>
    </lineage>
</organism>
<name>A0A914LRA0_MELIC</name>
<keyword evidence="4" id="KW-1185">Reference proteome</keyword>
<keyword evidence="1" id="KW-0175">Coiled coil</keyword>
<feature type="compositionally biased region" description="Basic and acidic residues" evidence="2">
    <location>
        <begin position="355"/>
        <end position="373"/>
    </location>
</feature>
<feature type="coiled-coil region" evidence="1">
    <location>
        <begin position="391"/>
        <end position="517"/>
    </location>
</feature>
<evidence type="ECO:0000256" key="2">
    <source>
        <dbReference type="SAM" id="MobiDB-lite"/>
    </source>
</evidence>
<feature type="chain" id="PRO_5037756371" evidence="3">
    <location>
        <begin position="22"/>
        <end position="642"/>
    </location>
</feature>
<sequence>MKNKISICFLLFTTIFVLIHANNGNTKIETNNSEAKLKSTKVRSLIPTHKKVKKSQPNVSAKIKPEEQIRQTEIENKSDSKSNTGVGMSELKRVLSADMLSYIAKAGISSGYQKHSEKFWSELDVDKNASVELIEIMTNNLKSGQEQSSDNKMLIQKPTKTFEENYRLLTNKDINNLFIENLKKFIKDEQEIEMKKEKLEKIKNDLENRAETKIEKMKILIEKFNKLKITKNKEVEEANKLAENEWNELKNKIIYRMEEKSVEIYENFRDEIINKIYKYSDLQSEKGKKINSLNNFYKGSKSQLETEKQNLDKYLLTIKEKENLEKIMKEERNFTEIISKAQKIVKIKPTRKQKQKEGKMEENKEENNNEDGTKIDKMKKSLINIARTKSLENLTKMAKEIKNKTKNETELEIKKLLKNCENLEKKWDEIKNIGTSIDLFNEKIFDLEEEIQGIINEIEDNKYFKEGEEEIIFEEKEEKKHLKEKQLRELKKKVKELEIFNKNKFELKDEYTKLEKKFLADENPLINEMKPILNQIRNKAAIIYLIYKLEEIKNVENDEKNVKIFTKEFLEKIERKALEQMEIFNGGQKEELDLGKIGFKLSMFNILTAYDKARKIFFENKLLGNNIRFTEARPEALFNGMF</sequence>